<accession>A0A4U6X5H7</accession>
<keyword evidence="3" id="KW-1185">Reference proteome</keyword>
<sequence length="83" mass="8623">MPSNSPACLIVRLDTVVVVVFIYSDDMTSAGIGTGLGPENCDALSAKVRDDRLLPVSASSVTTSGARERVKQGLASLQDSQPS</sequence>
<feature type="region of interest" description="Disordered" evidence="1">
    <location>
        <begin position="58"/>
        <end position="83"/>
    </location>
</feature>
<reference evidence="2 3" key="1">
    <citation type="journal article" date="2019" name="PLoS ONE">
        <title>Comparative genome analysis indicates high evolutionary potential of pathogenicity genes in Colletotrichum tanaceti.</title>
        <authorList>
            <person name="Lelwala R.V."/>
            <person name="Korhonen P.K."/>
            <person name="Young N.D."/>
            <person name="Scott J.B."/>
            <person name="Ades P.A."/>
            <person name="Gasser R.B."/>
            <person name="Taylor P.W.J."/>
        </authorList>
    </citation>
    <scope>NUCLEOTIDE SEQUENCE [LARGE SCALE GENOMIC DNA]</scope>
    <source>
        <strain evidence="2">BRIP57314</strain>
    </source>
</reference>
<evidence type="ECO:0000313" key="2">
    <source>
        <dbReference type="EMBL" id="TKW50658.1"/>
    </source>
</evidence>
<gene>
    <name evidence="2" type="ORF">CTA1_12996</name>
</gene>
<dbReference type="Proteomes" id="UP000310108">
    <property type="component" value="Unassembled WGS sequence"/>
</dbReference>
<protein>
    <submittedName>
        <fullName evidence="2">Uncharacterized protein</fullName>
    </submittedName>
</protein>
<name>A0A4U6X5H7_9PEZI</name>
<comment type="caution">
    <text evidence="2">The sequence shown here is derived from an EMBL/GenBank/DDBJ whole genome shotgun (WGS) entry which is preliminary data.</text>
</comment>
<evidence type="ECO:0000256" key="1">
    <source>
        <dbReference type="SAM" id="MobiDB-lite"/>
    </source>
</evidence>
<dbReference type="AlphaFoldDB" id="A0A4U6X5H7"/>
<organism evidence="2 3">
    <name type="scientific">Colletotrichum tanaceti</name>
    <dbReference type="NCBI Taxonomy" id="1306861"/>
    <lineage>
        <taxon>Eukaryota</taxon>
        <taxon>Fungi</taxon>
        <taxon>Dikarya</taxon>
        <taxon>Ascomycota</taxon>
        <taxon>Pezizomycotina</taxon>
        <taxon>Sordariomycetes</taxon>
        <taxon>Hypocreomycetidae</taxon>
        <taxon>Glomerellales</taxon>
        <taxon>Glomerellaceae</taxon>
        <taxon>Colletotrichum</taxon>
        <taxon>Colletotrichum destructivum species complex</taxon>
    </lineage>
</organism>
<dbReference type="EMBL" id="PJEX01000371">
    <property type="protein sequence ID" value="TKW50658.1"/>
    <property type="molecule type" value="Genomic_DNA"/>
</dbReference>
<proteinExistence type="predicted"/>
<evidence type="ECO:0000313" key="3">
    <source>
        <dbReference type="Proteomes" id="UP000310108"/>
    </source>
</evidence>